<organism evidence="15 16">
    <name type="scientific">Aciditerrimonas ferrireducens</name>
    <dbReference type="NCBI Taxonomy" id="667306"/>
    <lineage>
        <taxon>Bacteria</taxon>
        <taxon>Bacillati</taxon>
        <taxon>Actinomycetota</taxon>
        <taxon>Acidimicrobiia</taxon>
        <taxon>Acidimicrobiales</taxon>
        <taxon>Acidimicrobiaceae</taxon>
        <taxon>Aciditerrimonas</taxon>
    </lineage>
</organism>
<comment type="pathway">
    <text evidence="2 13">Cell wall biogenesis; peptidoglycan biosynthesis.</text>
</comment>
<dbReference type="InterPro" id="IPR050068">
    <property type="entry name" value="MurA_subfamily"/>
</dbReference>
<dbReference type="RefSeq" id="WP_377789257.1">
    <property type="nucleotide sequence ID" value="NZ_JBHLYQ010000057.1"/>
</dbReference>
<comment type="caution">
    <text evidence="13">Lacks conserved residue(s) required for the propagation of feature annotation.</text>
</comment>
<dbReference type="InterPro" id="IPR005750">
    <property type="entry name" value="UDP_GlcNAc_COvinyl_MurA"/>
</dbReference>
<dbReference type="Proteomes" id="UP001589788">
    <property type="component" value="Unassembled WGS sequence"/>
</dbReference>
<feature type="domain" description="Enolpyruvate transferase" evidence="14">
    <location>
        <begin position="12"/>
        <end position="421"/>
    </location>
</feature>
<evidence type="ECO:0000256" key="6">
    <source>
        <dbReference type="ARBA" id="ARBA00022960"/>
    </source>
</evidence>
<dbReference type="InterPro" id="IPR001986">
    <property type="entry name" value="Enolpyruvate_Tfrase_dom"/>
</dbReference>
<evidence type="ECO:0000256" key="7">
    <source>
        <dbReference type="ARBA" id="ARBA00022984"/>
    </source>
</evidence>
<keyword evidence="3 13" id="KW-0963">Cytoplasm</keyword>
<keyword evidence="6 13" id="KW-0133">Cell shape</keyword>
<evidence type="ECO:0000259" key="14">
    <source>
        <dbReference type="Pfam" id="PF00275"/>
    </source>
</evidence>
<dbReference type="InterPro" id="IPR036968">
    <property type="entry name" value="Enolpyruvate_Tfrase_sf"/>
</dbReference>
<dbReference type="EMBL" id="JBHLYQ010000057">
    <property type="protein sequence ID" value="MFC0081922.1"/>
    <property type="molecule type" value="Genomic_DNA"/>
</dbReference>
<dbReference type="Pfam" id="PF00275">
    <property type="entry name" value="EPSP_synthase"/>
    <property type="match status" value="1"/>
</dbReference>
<keyword evidence="8 13" id="KW-0131">Cell cycle</keyword>
<evidence type="ECO:0000256" key="5">
    <source>
        <dbReference type="ARBA" id="ARBA00022679"/>
    </source>
</evidence>
<dbReference type="SUPFAM" id="SSF55205">
    <property type="entry name" value="EPT/RTPC-like"/>
    <property type="match status" value="1"/>
</dbReference>
<dbReference type="NCBIfam" id="NF006873">
    <property type="entry name" value="PRK09369.1"/>
    <property type="match status" value="1"/>
</dbReference>
<keyword evidence="9 13" id="KW-0961">Cell wall biogenesis/degradation</keyword>
<evidence type="ECO:0000313" key="15">
    <source>
        <dbReference type="EMBL" id="MFC0081922.1"/>
    </source>
</evidence>
<dbReference type="PANTHER" id="PTHR43783">
    <property type="entry name" value="UDP-N-ACETYLGLUCOSAMINE 1-CARBOXYVINYLTRANSFERASE"/>
    <property type="match status" value="1"/>
</dbReference>
<dbReference type="Gene3D" id="3.65.10.10">
    <property type="entry name" value="Enolpyruvate transferase domain"/>
    <property type="match status" value="2"/>
</dbReference>
<keyword evidence="16" id="KW-1185">Reference proteome</keyword>
<evidence type="ECO:0000256" key="4">
    <source>
        <dbReference type="ARBA" id="ARBA00022618"/>
    </source>
</evidence>
<dbReference type="NCBIfam" id="TIGR01072">
    <property type="entry name" value="murA"/>
    <property type="match status" value="1"/>
</dbReference>
<comment type="subcellular location">
    <subcellularLocation>
        <location evidence="1 13">Cytoplasm</location>
    </subcellularLocation>
</comment>
<feature type="active site" description="Proton donor" evidence="13">
    <location>
        <position position="129"/>
    </location>
</feature>
<dbReference type="PANTHER" id="PTHR43783:SF1">
    <property type="entry name" value="UDP-N-ACETYLGLUCOSAMINE 1-CARBOXYVINYLTRANSFERASE"/>
    <property type="match status" value="1"/>
</dbReference>
<feature type="binding site" evidence="13">
    <location>
        <position position="320"/>
    </location>
    <ligand>
        <name>UDP-N-acetyl-alpha-D-glucosamine</name>
        <dbReference type="ChEBI" id="CHEBI:57705"/>
    </ligand>
</feature>
<dbReference type="EC" id="2.5.1.7" evidence="13"/>
<feature type="binding site" evidence="13">
    <location>
        <begin position="28"/>
        <end position="29"/>
    </location>
    <ligand>
        <name>phosphoenolpyruvate</name>
        <dbReference type="ChEBI" id="CHEBI:58702"/>
    </ligand>
</feature>
<evidence type="ECO:0000313" key="16">
    <source>
        <dbReference type="Proteomes" id="UP001589788"/>
    </source>
</evidence>
<comment type="function">
    <text evidence="10 13">Cell wall formation. Adds enolpyruvyl to UDP-N-acetylglucosamine.</text>
</comment>
<evidence type="ECO:0000256" key="8">
    <source>
        <dbReference type="ARBA" id="ARBA00023306"/>
    </source>
</evidence>
<dbReference type="CDD" id="cd01555">
    <property type="entry name" value="UdpNAET"/>
    <property type="match status" value="1"/>
</dbReference>
<keyword evidence="4 13" id="KW-0132">Cell division</keyword>
<evidence type="ECO:0000256" key="12">
    <source>
        <dbReference type="ARBA" id="ARBA00047527"/>
    </source>
</evidence>
<evidence type="ECO:0000256" key="11">
    <source>
        <dbReference type="ARBA" id="ARBA00038367"/>
    </source>
</evidence>
<dbReference type="InterPro" id="IPR013792">
    <property type="entry name" value="RNA3'P_cycl/enolpyr_Trfase_a/b"/>
</dbReference>
<protein>
    <recommendedName>
        <fullName evidence="13">UDP-N-acetylglucosamine 1-carboxyvinyltransferase</fullName>
        <ecNumber evidence="13">2.5.1.7</ecNumber>
    </recommendedName>
    <alternativeName>
        <fullName evidence="13">Enoylpyruvate transferase</fullName>
    </alternativeName>
    <alternativeName>
        <fullName evidence="13">UDP-N-acetylglucosamine enolpyruvyl transferase</fullName>
        <shortName evidence="13">EPT</shortName>
    </alternativeName>
</protein>
<keyword evidence="7 13" id="KW-0573">Peptidoglycan synthesis</keyword>
<feature type="binding site" evidence="13">
    <location>
        <position position="105"/>
    </location>
    <ligand>
        <name>UDP-N-acetyl-alpha-D-glucosamine</name>
        <dbReference type="ChEBI" id="CHEBI:57705"/>
    </ligand>
</feature>
<evidence type="ECO:0000256" key="3">
    <source>
        <dbReference type="ARBA" id="ARBA00022490"/>
    </source>
</evidence>
<name>A0ABV6C2M2_9ACTN</name>
<proteinExistence type="inferred from homology"/>
<feature type="binding site" evidence="13">
    <location>
        <begin position="134"/>
        <end position="138"/>
    </location>
    <ligand>
        <name>UDP-N-acetyl-alpha-D-glucosamine</name>
        <dbReference type="ChEBI" id="CHEBI:57705"/>
    </ligand>
</feature>
<comment type="similarity">
    <text evidence="11 13">Belongs to the EPSP synthase family. MurA subfamily.</text>
</comment>
<sequence>MPEPSPCSQVVVRPSGPLRGVVRAGGAKNSALKLMAACLLAEGRFVLRNVPRITDVGLMAEVLRAMGAEVVRQEPSGPDDPGDLVVTVPAALEPVAPMSLVAKMRASIVVLGPLLARCGWAVVGMPGGDDFGERPIDLHLEGLAAMGARFETAEGGGVAGTVPGRRLQGTTIRLAYPSHTVTDNLLMAATLAEGTTVIENAAREPEVQDLAAFLEAMGAEVRGAGTSRVVVRGARALRGASHRVVPDRVVTATFLAAVGMAGGEVRVADGRLAHMEMLVRKLRAMGLEVEGDAEGIWAAGRRRLRSVDVSTLPYPGVATDYKPFIVAMLSVAEGVGIVTENLFSGRFRYVEELRRMGADVRIEGHHAVVRGVPRLQGARVRATDLRAGAALVLAGLVAEGQTVVLDAQHVDRGYDDLVGKLRSLGAPVWREHPEGELAVAEAGW</sequence>
<evidence type="ECO:0000256" key="1">
    <source>
        <dbReference type="ARBA" id="ARBA00004496"/>
    </source>
</evidence>
<keyword evidence="5 13" id="KW-0808">Transferase</keyword>
<dbReference type="GO" id="GO:0008760">
    <property type="term" value="F:UDP-N-acetylglucosamine 1-carboxyvinyltransferase activity"/>
    <property type="evidence" value="ECO:0007669"/>
    <property type="project" value="UniProtKB-EC"/>
</dbReference>
<comment type="catalytic activity">
    <reaction evidence="12 13">
        <text>phosphoenolpyruvate + UDP-N-acetyl-alpha-D-glucosamine = UDP-N-acetyl-3-O-(1-carboxyvinyl)-alpha-D-glucosamine + phosphate</text>
        <dbReference type="Rhea" id="RHEA:18681"/>
        <dbReference type="ChEBI" id="CHEBI:43474"/>
        <dbReference type="ChEBI" id="CHEBI:57705"/>
        <dbReference type="ChEBI" id="CHEBI:58702"/>
        <dbReference type="ChEBI" id="CHEBI:68483"/>
        <dbReference type="EC" id="2.5.1.7"/>
    </reaction>
</comment>
<reference evidence="15 16" key="1">
    <citation type="submission" date="2024-09" db="EMBL/GenBank/DDBJ databases">
        <authorList>
            <person name="Sun Q."/>
            <person name="Mori K."/>
        </authorList>
    </citation>
    <scope>NUCLEOTIDE SEQUENCE [LARGE SCALE GENOMIC DNA]</scope>
    <source>
        <strain evidence="15 16">JCM 15389</strain>
    </source>
</reference>
<evidence type="ECO:0000256" key="9">
    <source>
        <dbReference type="ARBA" id="ARBA00023316"/>
    </source>
</evidence>
<comment type="caution">
    <text evidence="15">The sequence shown here is derived from an EMBL/GenBank/DDBJ whole genome shotgun (WGS) entry which is preliminary data.</text>
</comment>
<evidence type="ECO:0000256" key="13">
    <source>
        <dbReference type="HAMAP-Rule" id="MF_00111"/>
    </source>
</evidence>
<feature type="binding site" evidence="13">
    <location>
        <position position="342"/>
    </location>
    <ligand>
        <name>UDP-N-acetyl-alpha-D-glucosamine</name>
        <dbReference type="ChEBI" id="CHEBI:57705"/>
    </ligand>
</feature>
<evidence type="ECO:0000256" key="10">
    <source>
        <dbReference type="ARBA" id="ARBA00037534"/>
    </source>
</evidence>
<accession>A0ABV6C2M2</accession>
<dbReference type="HAMAP" id="MF_00111">
    <property type="entry name" value="MurA"/>
    <property type="match status" value="1"/>
</dbReference>
<evidence type="ECO:0000256" key="2">
    <source>
        <dbReference type="ARBA" id="ARBA00004752"/>
    </source>
</evidence>
<gene>
    <name evidence="13 15" type="primary">murA</name>
    <name evidence="15" type="ORF">ACFFRE_07145</name>
</gene>